<dbReference type="Pfam" id="PF08238">
    <property type="entry name" value="Sel1"/>
    <property type="match status" value="2"/>
</dbReference>
<comment type="caution">
    <text evidence="2">The sequence shown here is derived from an EMBL/GenBank/DDBJ whole genome shotgun (WGS) entry which is preliminary data.</text>
</comment>
<gene>
    <name evidence="2" type="ORF">THAOC_30424</name>
</gene>
<dbReference type="AlphaFoldDB" id="K0RBH0"/>
<reference evidence="2 3" key="1">
    <citation type="journal article" date="2012" name="Genome Biol.">
        <title>Genome and low-iron response of an oceanic diatom adapted to chronic iron limitation.</title>
        <authorList>
            <person name="Lommer M."/>
            <person name="Specht M."/>
            <person name="Roy A.S."/>
            <person name="Kraemer L."/>
            <person name="Andreson R."/>
            <person name="Gutowska M.A."/>
            <person name="Wolf J."/>
            <person name="Bergner S.V."/>
            <person name="Schilhabel M.B."/>
            <person name="Klostermeier U.C."/>
            <person name="Beiko R.G."/>
            <person name="Rosenstiel P."/>
            <person name="Hippler M."/>
            <person name="Laroche J."/>
        </authorList>
    </citation>
    <scope>NUCLEOTIDE SEQUENCE [LARGE SCALE GENOMIC DNA]</scope>
    <source>
        <strain evidence="2 3">CCMP1005</strain>
    </source>
</reference>
<proteinExistence type="inferred from homology"/>
<feature type="non-terminal residue" evidence="2">
    <location>
        <position position="250"/>
    </location>
</feature>
<organism evidence="2 3">
    <name type="scientific">Thalassiosira oceanica</name>
    <name type="common">Marine diatom</name>
    <dbReference type="NCBI Taxonomy" id="159749"/>
    <lineage>
        <taxon>Eukaryota</taxon>
        <taxon>Sar</taxon>
        <taxon>Stramenopiles</taxon>
        <taxon>Ochrophyta</taxon>
        <taxon>Bacillariophyta</taxon>
        <taxon>Coscinodiscophyceae</taxon>
        <taxon>Thalassiosirophycidae</taxon>
        <taxon>Thalassiosirales</taxon>
        <taxon>Thalassiosiraceae</taxon>
        <taxon>Thalassiosira</taxon>
    </lineage>
</organism>
<dbReference type="EMBL" id="AGNL01043459">
    <property type="protein sequence ID" value="EJK50550.1"/>
    <property type="molecule type" value="Genomic_DNA"/>
</dbReference>
<dbReference type="InterPro" id="IPR050767">
    <property type="entry name" value="Sel1_AlgK"/>
</dbReference>
<keyword evidence="3" id="KW-1185">Reference proteome</keyword>
<dbReference type="SUPFAM" id="SSF81901">
    <property type="entry name" value="HCP-like"/>
    <property type="match status" value="1"/>
</dbReference>
<evidence type="ECO:0000256" key="1">
    <source>
        <dbReference type="ARBA" id="ARBA00038101"/>
    </source>
</evidence>
<dbReference type="PANTHER" id="PTHR11102:SF160">
    <property type="entry name" value="ERAD-ASSOCIATED E3 UBIQUITIN-PROTEIN LIGASE COMPONENT HRD3"/>
    <property type="match status" value="1"/>
</dbReference>
<dbReference type="PANTHER" id="PTHR11102">
    <property type="entry name" value="SEL-1-LIKE PROTEIN"/>
    <property type="match status" value="1"/>
</dbReference>
<dbReference type="OrthoDB" id="206966at2759"/>
<dbReference type="SMART" id="SM00671">
    <property type="entry name" value="SEL1"/>
    <property type="match status" value="3"/>
</dbReference>
<sequence length="250" mass="28086">MHSKFNSCCMKAVCHGCILASYQRGMAKMCAFCRTPTPDNSDAAIFALVRKRVDAGDPVAVESLATAYYRGNRGLQQDFPRAIELWTEASRLGDLDAHYKLGYRYYYGDGVEQDVARGIRHWQHAAIQGHPSSRFALGLDEYHNGNHELAVQHLMISAKMGDEDSLNGIKDEFMKGHATKAQYAEALTGYQNALEETKSPQREEAKKIQWKVLKIPSLVSIGRDSQPDDFVWEVSPSSKLKCQRQRGRGE</sequence>
<comment type="similarity">
    <text evidence="1">Belongs to the sel-1 family.</text>
</comment>
<dbReference type="Gene3D" id="1.25.40.10">
    <property type="entry name" value="Tetratricopeptide repeat domain"/>
    <property type="match status" value="1"/>
</dbReference>
<evidence type="ECO:0000313" key="2">
    <source>
        <dbReference type="EMBL" id="EJK50550.1"/>
    </source>
</evidence>
<accession>K0RBH0</accession>
<dbReference type="InterPro" id="IPR011990">
    <property type="entry name" value="TPR-like_helical_dom_sf"/>
</dbReference>
<evidence type="ECO:0000313" key="3">
    <source>
        <dbReference type="Proteomes" id="UP000266841"/>
    </source>
</evidence>
<protein>
    <submittedName>
        <fullName evidence="2">Uncharacterized protein</fullName>
    </submittedName>
</protein>
<dbReference type="InterPro" id="IPR006597">
    <property type="entry name" value="Sel1-like"/>
</dbReference>
<dbReference type="Proteomes" id="UP000266841">
    <property type="component" value="Unassembled WGS sequence"/>
</dbReference>
<name>K0RBH0_THAOC</name>